<protein>
    <submittedName>
        <fullName evidence="6">DNA-binding transcriptional regulator, AcrR family</fullName>
    </submittedName>
</protein>
<keyword evidence="3" id="KW-0804">Transcription</keyword>
<dbReference type="PROSITE" id="PS50977">
    <property type="entry name" value="HTH_TETR_2"/>
    <property type="match status" value="1"/>
</dbReference>
<dbReference type="InterPro" id="IPR036271">
    <property type="entry name" value="Tet_transcr_reg_TetR-rel_C_sf"/>
</dbReference>
<organism evidence="6 7">
    <name type="scientific">Nonomuraea solani</name>
    <dbReference type="NCBI Taxonomy" id="1144553"/>
    <lineage>
        <taxon>Bacteria</taxon>
        <taxon>Bacillati</taxon>
        <taxon>Actinomycetota</taxon>
        <taxon>Actinomycetes</taxon>
        <taxon>Streptosporangiales</taxon>
        <taxon>Streptosporangiaceae</taxon>
        <taxon>Nonomuraea</taxon>
    </lineage>
</organism>
<dbReference type="EMBL" id="FNVT01000044">
    <property type="protein sequence ID" value="SEH03809.1"/>
    <property type="molecule type" value="Genomic_DNA"/>
</dbReference>
<dbReference type="SUPFAM" id="SSF46689">
    <property type="entry name" value="Homeodomain-like"/>
    <property type="match status" value="1"/>
</dbReference>
<keyword evidence="2 4" id="KW-0238">DNA-binding</keyword>
<feature type="DNA-binding region" description="H-T-H motif" evidence="4">
    <location>
        <begin position="35"/>
        <end position="54"/>
    </location>
</feature>
<evidence type="ECO:0000256" key="2">
    <source>
        <dbReference type="ARBA" id="ARBA00023125"/>
    </source>
</evidence>
<dbReference type="Pfam" id="PF00440">
    <property type="entry name" value="TetR_N"/>
    <property type="match status" value="1"/>
</dbReference>
<dbReference type="Gene3D" id="1.10.357.10">
    <property type="entry name" value="Tetracycline Repressor, domain 2"/>
    <property type="match status" value="1"/>
</dbReference>
<dbReference type="GO" id="GO:0000976">
    <property type="term" value="F:transcription cis-regulatory region binding"/>
    <property type="evidence" value="ECO:0007669"/>
    <property type="project" value="TreeGrafter"/>
</dbReference>
<keyword evidence="7" id="KW-1185">Reference proteome</keyword>
<keyword evidence="1" id="KW-0805">Transcription regulation</keyword>
<dbReference type="SUPFAM" id="SSF48498">
    <property type="entry name" value="Tetracyclin repressor-like, C-terminal domain"/>
    <property type="match status" value="1"/>
</dbReference>
<dbReference type="InterPro" id="IPR050109">
    <property type="entry name" value="HTH-type_TetR-like_transc_reg"/>
</dbReference>
<dbReference type="AlphaFoldDB" id="A0A1H6F3J0"/>
<evidence type="ECO:0000313" key="7">
    <source>
        <dbReference type="Proteomes" id="UP000236732"/>
    </source>
</evidence>
<dbReference type="InterPro" id="IPR001647">
    <property type="entry name" value="HTH_TetR"/>
</dbReference>
<evidence type="ECO:0000259" key="5">
    <source>
        <dbReference type="PROSITE" id="PS50977"/>
    </source>
</evidence>
<proteinExistence type="predicted"/>
<dbReference type="PANTHER" id="PTHR30055:SF238">
    <property type="entry name" value="MYCOFACTOCIN BIOSYNTHESIS TRANSCRIPTIONAL REGULATOR MFTR-RELATED"/>
    <property type="match status" value="1"/>
</dbReference>
<name>A0A1H6F3J0_9ACTN</name>
<dbReference type="InterPro" id="IPR009057">
    <property type="entry name" value="Homeodomain-like_sf"/>
</dbReference>
<dbReference type="GO" id="GO:0003700">
    <property type="term" value="F:DNA-binding transcription factor activity"/>
    <property type="evidence" value="ECO:0007669"/>
    <property type="project" value="TreeGrafter"/>
</dbReference>
<reference evidence="6 7" key="1">
    <citation type="submission" date="2016-10" db="EMBL/GenBank/DDBJ databases">
        <authorList>
            <person name="de Groot N.N."/>
        </authorList>
    </citation>
    <scope>NUCLEOTIDE SEQUENCE [LARGE SCALE GENOMIC DNA]</scope>
    <source>
        <strain evidence="6 7">CGMCC 4.7037</strain>
    </source>
</reference>
<dbReference type="Proteomes" id="UP000236732">
    <property type="component" value="Unassembled WGS sequence"/>
</dbReference>
<gene>
    <name evidence="6" type="ORF">SAMN05444920_14428</name>
</gene>
<evidence type="ECO:0000256" key="4">
    <source>
        <dbReference type="PROSITE-ProRule" id="PRU00335"/>
    </source>
</evidence>
<sequence length="202" mass="21272">MLLMSPRGVAIPDLRQQLFNAAERVLQEKGPAGLTGRAITKEAGCATGLLYNHFADLDTFLAALLLDRAGRAGTGMARLPGRAGTGDVVDNLMDGIEVLFAGNLLALAGLAMARPSIISHLGEALADGTLEMDAGERAFAAYLRAEQEHGRIVADADAEALALALVGAAHQLLLTRGPHATDLRDRMRRTATALIDRVTPQT</sequence>
<evidence type="ECO:0000313" key="6">
    <source>
        <dbReference type="EMBL" id="SEH03809.1"/>
    </source>
</evidence>
<accession>A0A1H6F3J0</accession>
<dbReference type="PANTHER" id="PTHR30055">
    <property type="entry name" value="HTH-TYPE TRANSCRIPTIONAL REGULATOR RUTR"/>
    <property type="match status" value="1"/>
</dbReference>
<evidence type="ECO:0000256" key="1">
    <source>
        <dbReference type="ARBA" id="ARBA00023015"/>
    </source>
</evidence>
<feature type="domain" description="HTH tetR-type" evidence="5">
    <location>
        <begin position="12"/>
        <end position="72"/>
    </location>
</feature>
<evidence type="ECO:0000256" key="3">
    <source>
        <dbReference type="ARBA" id="ARBA00023163"/>
    </source>
</evidence>